<comment type="similarity">
    <text evidence="1">Belongs to the bacterial solute-binding protein 1 family.</text>
</comment>
<protein>
    <submittedName>
        <fullName evidence="4">ABC transporter substrate-binding protein</fullName>
    </submittedName>
</protein>
<accession>A0ABT0YCR3</accession>
<gene>
    <name evidence="4" type="ORF">LXN57_40500</name>
</gene>
<evidence type="ECO:0000313" key="4">
    <source>
        <dbReference type="EMBL" id="MCM4083847.1"/>
    </source>
</evidence>
<dbReference type="CDD" id="cd14750">
    <property type="entry name" value="PBP2_TMBP"/>
    <property type="match status" value="1"/>
</dbReference>
<keyword evidence="3" id="KW-0732">Signal</keyword>
<dbReference type="RefSeq" id="WP_251803616.1">
    <property type="nucleotide sequence ID" value="NZ_JAMQOL010000067.1"/>
</dbReference>
<dbReference type="Proteomes" id="UP001523216">
    <property type="component" value="Unassembled WGS sequence"/>
</dbReference>
<organism evidence="4 5">
    <name type="scientific">Paractinoplanes hotanensis</name>
    <dbReference type="NCBI Taxonomy" id="2906497"/>
    <lineage>
        <taxon>Bacteria</taxon>
        <taxon>Bacillati</taxon>
        <taxon>Actinomycetota</taxon>
        <taxon>Actinomycetes</taxon>
        <taxon>Micromonosporales</taxon>
        <taxon>Micromonosporaceae</taxon>
        <taxon>Paractinoplanes</taxon>
    </lineage>
</organism>
<name>A0ABT0YCR3_9ACTN</name>
<dbReference type="Gene3D" id="3.40.190.10">
    <property type="entry name" value="Periplasmic binding protein-like II"/>
    <property type="match status" value="2"/>
</dbReference>
<evidence type="ECO:0000313" key="5">
    <source>
        <dbReference type="Proteomes" id="UP001523216"/>
    </source>
</evidence>
<dbReference type="InterPro" id="IPR006059">
    <property type="entry name" value="SBP"/>
</dbReference>
<dbReference type="Pfam" id="PF01547">
    <property type="entry name" value="SBP_bac_1"/>
    <property type="match status" value="1"/>
</dbReference>
<comment type="caution">
    <text evidence="4">The sequence shown here is derived from an EMBL/GenBank/DDBJ whole genome shotgun (WGS) entry which is preliminary data.</text>
</comment>
<dbReference type="PANTHER" id="PTHR30061:SF50">
    <property type="entry name" value="MALTOSE_MALTODEXTRIN-BINDING PERIPLASMIC PROTEIN"/>
    <property type="match status" value="1"/>
</dbReference>
<keyword evidence="5" id="KW-1185">Reference proteome</keyword>
<evidence type="ECO:0000256" key="2">
    <source>
        <dbReference type="ARBA" id="ARBA00022448"/>
    </source>
</evidence>
<reference evidence="4 5" key="1">
    <citation type="submission" date="2022-06" db="EMBL/GenBank/DDBJ databases">
        <title>Actinoplanes abujensis sp. nov., isolated from Nigerian arid soil.</title>
        <authorList>
            <person name="Ding P."/>
        </authorList>
    </citation>
    <scope>NUCLEOTIDE SEQUENCE [LARGE SCALE GENOMIC DNA]</scope>
    <source>
        <strain evidence="5">TRM88002</strain>
    </source>
</reference>
<sequence>MVEDCTEQAGGRYRIDYRTLPRQADEQRVQMVRRLAAEDESMDILGLDVTWTQEFASADWIVEWTGENRARAERGTLEGPLDSARFEDRLYAAPKNTNVQLLWYRTDLVDEPPQTWDEMFRMAQELKDAGQTHQILTMGAQYEGLVVLFNTLVESAGGSILGEDAEQVALGEDGLQALRLLRTLANSGLVSPSFSNSVEDPVRLEFQSGGGAFQLNWPYVYPAMQEAAPGLARDVRWARYPRVEADVPSRVTIGGLNLAVSAYSRHPDLAFEAALCIRNPEHQLFSALNDGVPPTIEAVYDEPEMADAYPMKDVILAELRDAAVRPRTPAYQNVSTVVSATLSPPSGIDPQEALRLLRERIQDALESKGVLP</sequence>
<dbReference type="PANTHER" id="PTHR30061">
    <property type="entry name" value="MALTOSE-BINDING PERIPLASMIC PROTEIN"/>
    <property type="match status" value="1"/>
</dbReference>
<dbReference type="EMBL" id="JAMQOL010000067">
    <property type="protein sequence ID" value="MCM4083847.1"/>
    <property type="molecule type" value="Genomic_DNA"/>
</dbReference>
<proteinExistence type="inferred from homology"/>
<evidence type="ECO:0000256" key="1">
    <source>
        <dbReference type="ARBA" id="ARBA00008520"/>
    </source>
</evidence>
<dbReference type="SUPFAM" id="SSF53850">
    <property type="entry name" value="Periplasmic binding protein-like II"/>
    <property type="match status" value="1"/>
</dbReference>
<evidence type="ECO:0000256" key="3">
    <source>
        <dbReference type="ARBA" id="ARBA00022729"/>
    </source>
</evidence>
<keyword evidence="2" id="KW-0813">Transport</keyword>